<reference evidence="1" key="1">
    <citation type="journal article" date="2020" name="mSystems">
        <title>Genome- and Community-Level Interaction Insights into Carbon Utilization and Element Cycling Functions of Hydrothermarchaeota in Hydrothermal Sediment.</title>
        <authorList>
            <person name="Zhou Z."/>
            <person name="Liu Y."/>
            <person name="Xu W."/>
            <person name="Pan J."/>
            <person name="Luo Z.H."/>
            <person name="Li M."/>
        </authorList>
    </citation>
    <scope>NUCLEOTIDE SEQUENCE</scope>
    <source>
        <strain evidence="1">SpSt-997</strain>
    </source>
</reference>
<organism evidence="1">
    <name type="scientific">Acidicaldus sp</name>
    <dbReference type="NCBI Taxonomy" id="1872105"/>
    <lineage>
        <taxon>Bacteria</taxon>
        <taxon>Pseudomonadati</taxon>
        <taxon>Pseudomonadota</taxon>
        <taxon>Alphaproteobacteria</taxon>
        <taxon>Acetobacterales</taxon>
        <taxon>Acetobacteraceae</taxon>
        <taxon>Acidicaldus</taxon>
    </lineage>
</organism>
<protein>
    <recommendedName>
        <fullName evidence="2">Pilus assembly protein</fullName>
    </recommendedName>
</protein>
<sequence>MTRRGLIAACRRARRGSVAVEAALAIVFVLTPLCFGAADLGLTFATQARLDQAMEAAILFAWGNPTSASPSAIQTVAQSAYGTAAPSLAMTTPVLACYCLTIANGQETQTASACGATCASGQMATYLALSLSASLTLPMPLPALPSPITLTSAGMVRIQ</sequence>
<dbReference type="EMBL" id="DTQM01000215">
    <property type="protein sequence ID" value="HGC43788.1"/>
    <property type="molecule type" value="Genomic_DNA"/>
</dbReference>
<accession>A0A8J4HCF4</accession>
<comment type="caution">
    <text evidence="1">The sequence shown here is derived from an EMBL/GenBank/DDBJ whole genome shotgun (WGS) entry which is preliminary data.</text>
</comment>
<evidence type="ECO:0000313" key="1">
    <source>
        <dbReference type="EMBL" id="HGC43788.1"/>
    </source>
</evidence>
<proteinExistence type="predicted"/>
<evidence type="ECO:0008006" key="2">
    <source>
        <dbReference type="Google" id="ProtNLM"/>
    </source>
</evidence>
<dbReference type="AlphaFoldDB" id="A0A8J4HCF4"/>
<name>A0A8J4HCF4_9PROT</name>
<gene>
    <name evidence="1" type="ORF">ENY07_11300</name>
</gene>